<evidence type="ECO:0000313" key="5">
    <source>
        <dbReference type="Proteomes" id="UP000469380"/>
    </source>
</evidence>
<proteinExistence type="predicted"/>
<dbReference type="EMBL" id="CABWIF010000002">
    <property type="protein sequence ID" value="VWL87604.1"/>
    <property type="molecule type" value="Genomic_DNA"/>
</dbReference>
<dbReference type="RefSeq" id="WP_158559642.1">
    <property type="nucleotide sequence ID" value="NZ_CABJFS010000002.1"/>
</dbReference>
<evidence type="ECO:0000256" key="1">
    <source>
        <dbReference type="SAM" id="MobiDB-lite"/>
    </source>
</evidence>
<evidence type="ECO:0000313" key="3">
    <source>
        <dbReference type="EMBL" id="VWL87604.1"/>
    </source>
</evidence>
<dbReference type="Proteomes" id="UP000469380">
    <property type="component" value="Unassembled WGS sequence"/>
</dbReference>
<evidence type="ECO:0000313" key="2">
    <source>
        <dbReference type="EMBL" id="MZJ39671.1"/>
    </source>
</evidence>
<dbReference type="Proteomes" id="UP000368032">
    <property type="component" value="Unassembled WGS sequence"/>
</dbReference>
<protein>
    <submittedName>
        <fullName evidence="3">Uncharacterized protein</fullName>
    </submittedName>
</protein>
<dbReference type="EMBL" id="WWSR01000010">
    <property type="protein sequence ID" value="MZJ39671.1"/>
    <property type="molecule type" value="Genomic_DNA"/>
</dbReference>
<reference evidence="3 4" key="2">
    <citation type="submission" date="2019-10" db="EMBL/GenBank/DDBJ databases">
        <authorList>
            <person name="Wolf R A."/>
        </authorList>
    </citation>
    <scope>NUCLEOTIDE SEQUENCE [LARGE SCALE GENOMIC DNA]</scope>
    <source>
        <strain evidence="3">Collinsella_aerofaciens_DSM_13712</strain>
    </source>
</reference>
<sequence length="51" mass="5363">MRTVGLAFEKEAPKKAKPAKGKAEKPEAKAADEQPAKGKAEKPEAAEDDGN</sequence>
<reference evidence="2 5" key="1">
    <citation type="journal article" date="2019" name="Nat. Med.">
        <title>A library of human gut bacterial isolates paired with longitudinal multiomics data enables mechanistic microbiome research.</title>
        <authorList>
            <person name="Poyet M."/>
            <person name="Groussin M."/>
            <person name="Gibbons S.M."/>
            <person name="Avila-Pacheco J."/>
            <person name="Jiang X."/>
            <person name="Kearney S.M."/>
            <person name="Perrotta A.R."/>
            <person name="Berdy B."/>
            <person name="Zhao S."/>
            <person name="Lieberman T.D."/>
            <person name="Swanson P.K."/>
            <person name="Smith M."/>
            <person name="Roesemann S."/>
            <person name="Alexander J.E."/>
            <person name="Rich S.A."/>
            <person name="Livny J."/>
            <person name="Vlamakis H."/>
            <person name="Clish C."/>
            <person name="Bullock K."/>
            <person name="Deik A."/>
            <person name="Scott J."/>
            <person name="Pierce K.A."/>
            <person name="Xavier R.J."/>
            <person name="Alm E.J."/>
        </authorList>
    </citation>
    <scope>NUCLEOTIDE SEQUENCE [LARGE SCALE GENOMIC DNA]</scope>
    <source>
        <strain evidence="2 5">BIOML-A20</strain>
    </source>
</reference>
<organism evidence="3 4">
    <name type="scientific">Collinsella aerofaciens</name>
    <dbReference type="NCBI Taxonomy" id="74426"/>
    <lineage>
        <taxon>Bacteria</taxon>
        <taxon>Bacillati</taxon>
        <taxon>Actinomycetota</taxon>
        <taxon>Coriobacteriia</taxon>
        <taxon>Coriobacteriales</taxon>
        <taxon>Coriobacteriaceae</taxon>
        <taxon>Collinsella</taxon>
    </lineage>
</organism>
<name>A0A5K1IKK1_9ACTN</name>
<feature type="compositionally biased region" description="Basic and acidic residues" evidence="1">
    <location>
        <begin position="21"/>
        <end position="45"/>
    </location>
</feature>
<evidence type="ECO:0000313" key="4">
    <source>
        <dbReference type="Proteomes" id="UP000368032"/>
    </source>
</evidence>
<gene>
    <name evidence="3" type="ORF">CKJAJONC_01160</name>
    <name evidence="2" type="ORF">GT464_06885</name>
</gene>
<dbReference type="AlphaFoldDB" id="A0A5K1IKK1"/>
<feature type="region of interest" description="Disordered" evidence="1">
    <location>
        <begin position="1"/>
        <end position="51"/>
    </location>
</feature>
<accession>A0A5K1IKK1</accession>